<evidence type="ECO:0000256" key="1">
    <source>
        <dbReference type="SAM" id="MobiDB-lite"/>
    </source>
</evidence>
<dbReference type="Proteomes" id="UP000324222">
    <property type="component" value="Unassembled WGS sequence"/>
</dbReference>
<feature type="compositionally biased region" description="Polar residues" evidence="1">
    <location>
        <begin position="1"/>
        <end position="14"/>
    </location>
</feature>
<sequence>MSQSSWPRTVQSQRGRVPSHEWVSAEFAAPRWAGQGQPRAAAHLHSQSKATVEAKLECGGAILAHERADGPLRYVWRASGKAFDPPQVGTAAAQPTAGGW</sequence>
<proteinExistence type="predicted"/>
<reference evidence="2 3" key="1">
    <citation type="submission" date="2019-05" db="EMBL/GenBank/DDBJ databases">
        <title>Another draft genome of Portunus trituberculatus and its Hox gene families provides insights of decapod evolution.</title>
        <authorList>
            <person name="Jeong J.-H."/>
            <person name="Song I."/>
            <person name="Kim S."/>
            <person name="Choi T."/>
            <person name="Kim D."/>
            <person name="Ryu S."/>
            <person name="Kim W."/>
        </authorList>
    </citation>
    <scope>NUCLEOTIDE SEQUENCE [LARGE SCALE GENOMIC DNA]</scope>
    <source>
        <tissue evidence="2">Muscle</tissue>
    </source>
</reference>
<gene>
    <name evidence="2" type="ORF">E2C01_047441</name>
</gene>
<dbReference type="AlphaFoldDB" id="A0A5B7G7W9"/>
<dbReference type="EMBL" id="VSRR010011703">
    <property type="protein sequence ID" value="MPC53546.1"/>
    <property type="molecule type" value="Genomic_DNA"/>
</dbReference>
<evidence type="ECO:0000313" key="3">
    <source>
        <dbReference type="Proteomes" id="UP000324222"/>
    </source>
</evidence>
<comment type="caution">
    <text evidence="2">The sequence shown here is derived from an EMBL/GenBank/DDBJ whole genome shotgun (WGS) entry which is preliminary data.</text>
</comment>
<organism evidence="2 3">
    <name type="scientific">Portunus trituberculatus</name>
    <name type="common">Swimming crab</name>
    <name type="synonym">Neptunus trituberculatus</name>
    <dbReference type="NCBI Taxonomy" id="210409"/>
    <lineage>
        <taxon>Eukaryota</taxon>
        <taxon>Metazoa</taxon>
        <taxon>Ecdysozoa</taxon>
        <taxon>Arthropoda</taxon>
        <taxon>Crustacea</taxon>
        <taxon>Multicrustacea</taxon>
        <taxon>Malacostraca</taxon>
        <taxon>Eumalacostraca</taxon>
        <taxon>Eucarida</taxon>
        <taxon>Decapoda</taxon>
        <taxon>Pleocyemata</taxon>
        <taxon>Brachyura</taxon>
        <taxon>Eubrachyura</taxon>
        <taxon>Portunoidea</taxon>
        <taxon>Portunidae</taxon>
        <taxon>Portuninae</taxon>
        <taxon>Portunus</taxon>
    </lineage>
</organism>
<feature type="region of interest" description="Disordered" evidence="1">
    <location>
        <begin position="1"/>
        <end position="20"/>
    </location>
</feature>
<evidence type="ECO:0000313" key="2">
    <source>
        <dbReference type="EMBL" id="MPC53546.1"/>
    </source>
</evidence>
<name>A0A5B7G7W9_PORTR</name>
<protein>
    <submittedName>
        <fullName evidence="2">Uncharacterized protein</fullName>
    </submittedName>
</protein>
<accession>A0A5B7G7W9</accession>
<keyword evidence="3" id="KW-1185">Reference proteome</keyword>